<feature type="region of interest" description="C-terminal hotdog fold" evidence="8">
    <location>
        <begin position="1099"/>
        <end position="1254"/>
    </location>
</feature>
<dbReference type="InterPro" id="IPR016039">
    <property type="entry name" value="Thiolase-like"/>
</dbReference>
<dbReference type="CDD" id="cd00833">
    <property type="entry name" value="PKS"/>
    <property type="match status" value="1"/>
</dbReference>
<evidence type="ECO:0000256" key="1">
    <source>
        <dbReference type="ARBA" id="ARBA00022450"/>
    </source>
</evidence>
<sequence>MDFETDPPGRIPDEDQNLIAIVGMGCRWPGGICTPSQLWDFIVEQKSAYQDFSDARFNPDGFHHSNPQRPGSMQTRGAYLLEDDPKLFDHAFFGISGTEVATMDPAQRKLLEVVYEAFESAGETKECYAGSKTGVFVGNFNSDHLLAQTRDSEFSSPYSSTGAGASILSNRINFLMDLVGPSVTVDTACSSSLFALHLAVTAIRQGDCESAIVGGTNLIMTPDVQLMLTKLGALSPTSSCHTFDAAADGYARGEGFAALYIKKLSDAVKGDYPVRAVIRGTAINSNGRSAGLTHPSSQGQEAVIRQAYHNAQLDPKDTGYFEAHGTGTPVGDPIEVAAIGNVFATSTSDSPLLIGSIKPNIGHTEATSGLAGIMKAVLALEANLIPPTRGITALNPKVDFINAKVQVATESIPWPKDKIRRASINSFGYGGANAHCILDHLSVLSPGLSETDSVTSLDTNGSIETFATRSPHAPSHNRPRKIRSSSATTRRLTLLPFSANDEKALTRIQTGVLGGIANVPLADVAYTLACRRSKYRHRAYMVLEQDSVGGISVLDKGDLRRLQDVHVPTIAFVFTGQGAHWTGMGSTLFEYETFRNTIAYLDEILSRLSFAPNWKIQDILSGRRNLLIGLPSISQTVCTALQIGLVDLLRSWNITPTATIGHSSGEIAAAYCAGYVCAAEAIAIAYCRGVTVSKNERKGLMLAVGLGEDEVRPHLRDEHTVIQIAAVNSPESVTLSGDVDCVKSLSDLLHSQGIFTRILQTGGNAYHSSHMESLGLEYEVLLTQALQELGLYQQPGDKYQDSQITWISSVYPEIQFSAAVAKVLLSESLQVDMMVEIGPHSALKSPLAQVWADKRGPDVGRGVYHSALLRGHDGVQTLLQLCGSLFCANYQVDLVALNSEDHLVAGEHVHRHGRTTTSLPPYSFSYGLPIYSESRMSREMRLRNYARHDLLGSRLPGCSMKSPSWRNILRVKDVPWLEHHKLLPHTVFPASGYISMAIEAASQKFTEQHSRKDIGGYILQNVGIHTVMRVPEDDRGIEVMFNLEQQQTANGVSYRFRISSVTQPDAVWSDHCSGEIRPLEKGSIVKEFQPHEKIPAPSDPRMLNSNRWYNTFADTGIGYGPSFQAISDLMSDPEGKTVSAKIALRTTRDFFSGEESSYLLHPASLDACHQLAIVAGHQGHSENAQHAFVPVFFKRISLRIPEVPMNDFGMAICHSARRGIRGLYAQIQLMNYAGEPLMSIEDLHCVAYGEKAVAAKTPRRPYRNLVWRPDIARTSQDYANRNFAPAAIGQELVADMDKLDRLCSHIIMEIATDSRFQLNEPHYQPHIKAFLSWIRRSVDAEDPSLREAASACSVDRLAAISAITAQMQDKVEVQLIERIFHDLESIVSGTISGLEVALRDGLLGQFYTSSIGIVGAYPQLSQLVDLCAFRNPHMNILEIGAGTGGATHEVLKSLQADSSERLFNQYTFTDVSTAFLASAKSRFDLGTSMVFNTLDFERDPLEQGYEQQYDLVIASECLHTSRNVEQVLRHVRSLLKPDGQLLIVETTRTVKAHGLLLGTFPDYWVGEEDCRTDSPFLDESQWDSVLKRAGFSGIDLQLNDYPRPWSIASVFLSTCRGDTMPATSKYNDPIHLVSENESIGLCDLIASRYDQIGVPVTRGTQAQTGSGRAIYFLGSKQLTDLQHETWFESVKQLVQQYRSVVWITQSDVSGGAVPTAAVVMGLLRVISAENPQATHAIVDIQGDPESVIDMNLATQLFQLELDLQSSQKANWTEKEYVWKDGCLRISRLVPDHSRNDDFHLLHSERDAFVQVSLKDQKPFKVAYEKPGILSSTFFATDEQFLQDLPDDWIIARTEAVGLNWKDAAVALGRFDLNNASSEFSGVVTQIGSRVSGLGAGDRVYGIAFGHFGNYMRLPATFARRMPDTASFVDMATVPVVFASALHSLGRIARLQTEETVLIQSATGGLGTAAIQVAKSIGATIFATAGSEHKREYLHGVHGIPRSRIYSSREMPDVHTLLHITGGKGFDVVLSTSSGLNMDVTWSAMAPQGRFVDVGRVDVHQHGILSLEPFNRNATFSSFDLGRLDTKHLSELMSEVDQLIQAGSIQPISPVTEFGISQLGNALAKLSEGKHMGKLVVSYRDQSSLIRMTPSYHTATFDPNAYYLIAGGLGGLGRSLVTWMTTRGARYFISLSRKADITPEASSFIQNMQDRGIVIEPVACDITIRGELDSIVTTAASKRTVKGVVHMAMALRDKLFANLSLEEWQTGLSAKVQGTINLHDATLDIPLDFFVMASSVSTQIAQPTQAAYCAANSFQDYFSRRRRSQGLPATSIAFGLIHEVGELGRRIDVQNSMGRKDLYGTGEADFLRLVEAAFFPPQDDRSDDADPLASAHVVTSLEPALLLAKQQENRSKGITTTPRWHQDPRFSNILREMETLASSSEAAKTAGAPSSPSDSASLRTTLAACMRAGDTNEARRIVLSSIVNRVAEMLFVAPDTLDPGQGVSAYGIDSLVAAELRSWFIASYNSQISFLKLLDPSTSMSDLTSSILDEWVEPNKNV</sequence>
<dbReference type="CDD" id="cd02440">
    <property type="entry name" value="AdoMet_MTases"/>
    <property type="match status" value="1"/>
</dbReference>
<dbReference type="InterPro" id="IPR057326">
    <property type="entry name" value="KR_dom"/>
</dbReference>
<keyword evidence="6" id="KW-0511">Multifunctional enzyme</keyword>
<dbReference type="PROSITE" id="PS52004">
    <property type="entry name" value="KS3_2"/>
    <property type="match status" value="1"/>
</dbReference>
<dbReference type="Proteomes" id="UP000799764">
    <property type="component" value="Unassembled WGS sequence"/>
</dbReference>
<dbReference type="Gene3D" id="3.30.70.3290">
    <property type="match status" value="1"/>
</dbReference>
<dbReference type="InterPro" id="IPR014031">
    <property type="entry name" value="Ketoacyl_synth_C"/>
</dbReference>
<dbReference type="InterPro" id="IPR013217">
    <property type="entry name" value="Methyltransf_12"/>
</dbReference>
<dbReference type="InterPro" id="IPR042104">
    <property type="entry name" value="PKS_dehydratase_sf"/>
</dbReference>
<dbReference type="InterPro" id="IPR018201">
    <property type="entry name" value="Ketoacyl_synth_AS"/>
</dbReference>
<dbReference type="InterPro" id="IPR006162">
    <property type="entry name" value="Ppantetheine_attach_site"/>
</dbReference>
<keyword evidence="14" id="KW-1185">Reference proteome</keyword>
<dbReference type="SUPFAM" id="SSF51735">
    <property type="entry name" value="NAD(P)-binding Rossmann-fold domains"/>
    <property type="match status" value="2"/>
</dbReference>
<dbReference type="InterPro" id="IPR036736">
    <property type="entry name" value="ACP-like_sf"/>
</dbReference>
<dbReference type="InterPro" id="IPR009081">
    <property type="entry name" value="PP-bd_ACP"/>
</dbReference>
<dbReference type="PROSITE" id="PS00606">
    <property type="entry name" value="KS3_1"/>
    <property type="match status" value="1"/>
</dbReference>
<dbReference type="PANTHER" id="PTHR43775:SF50">
    <property type="entry name" value="HIGHLY REDUCING POLYKETIDE SYNTHASE SRDA"/>
    <property type="match status" value="1"/>
</dbReference>
<evidence type="ECO:0000256" key="3">
    <source>
        <dbReference type="ARBA" id="ARBA00022679"/>
    </source>
</evidence>
<organism evidence="13 14">
    <name type="scientific">Karstenula rhodostoma CBS 690.94</name>
    <dbReference type="NCBI Taxonomy" id="1392251"/>
    <lineage>
        <taxon>Eukaryota</taxon>
        <taxon>Fungi</taxon>
        <taxon>Dikarya</taxon>
        <taxon>Ascomycota</taxon>
        <taxon>Pezizomycotina</taxon>
        <taxon>Dothideomycetes</taxon>
        <taxon>Pleosporomycetidae</taxon>
        <taxon>Pleosporales</taxon>
        <taxon>Massarineae</taxon>
        <taxon>Didymosphaeriaceae</taxon>
        <taxon>Karstenula</taxon>
    </lineage>
</organism>
<dbReference type="InterPro" id="IPR016035">
    <property type="entry name" value="Acyl_Trfase/lysoPLipase"/>
</dbReference>
<evidence type="ECO:0000256" key="5">
    <source>
        <dbReference type="ARBA" id="ARBA00023002"/>
    </source>
</evidence>
<dbReference type="InterPro" id="IPR001227">
    <property type="entry name" value="Ac_transferase_dom_sf"/>
</dbReference>
<dbReference type="SUPFAM" id="SSF47336">
    <property type="entry name" value="ACP-like"/>
    <property type="match status" value="1"/>
</dbReference>
<keyword evidence="3" id="KW-0808">Transferase</keyword>
<dbReference type="InterPro" id="IPR020807">
    <property type="entry name" value="PKS_DH"/>
</dbReference>
<dbReference type="InterPro" id="IPR049900">
    <property type="entry name" value="PKS_mFAS_DH"/>
</dbReference>
<dbReference type="PROSITE" id="PS50075">
    <property type="entry name" value="CARRIER"/>
    <property type="match status" value="1"/>
</dbReference>
<keyword evidence="5" id="KW-0560">Oxidoreductase</keyword>
<keyword evidence="4" id="KW-0521">NADP</keyword>
<dbReference type="InterPro" id="IPR016036">
    <property type="entry name" value="Malonyl_transacylase_ACP-bd"/>
</dbReference>
<dbReference type="SMART" id="SM00822">
    <property type="entry name" value="PKS_KR"/>
    <property type="match status" value="1"/>
</dbReference>
<dbReference type="Gene3D" id="3.40.50.720">
    <property type="entry name" value="NAD(P)-binding Rossmann-like Domain"/>
    <property type="match status" value="2"/>
</dbReference>
<dbReference type="InterPro" id="IPR036291">
    <property type="entry name" value="NAD(P)-bd_dom_sf"/>
</dbReference>
<evidence type="ECO:0000256" key="2">
    <source>
        <dbReference type="ARBA" id="ARBA00022553"/>
    </source>
</evidence>
<dbReference type="SUPFAM" id="SSF53335">
    <property type="entry name" value="S-adenosyl-L-methionine-dependent methyltransferases"/>
    <property type="match status" value="1"/>
</dbReference>
<dbReference type="PROSITE" id="PS00012">
    <property type="entry name" value="PHOSPHOPANTETHEINE"/>
    <property type="match status" value="1"/>
</dbReference>
<evidence type="ECO:0000259" key="11">
    <source>
        <dbReference type="PROSITE" id="PS52004"/>
    </source>
</evidence>
<dbReference type="GO" id="GO:0016491">
    <property type="term" value="F:oxidoreductase activity"/>
    <property type="evidence" value="ECO:0007669"/>
    <property type="project" value="UniProtKB-KW"/>
</dbReference>
<feature type="domain" description="Ketosynthase family 3 (KS3)" evidence="11">
    <location>
        <begin position="16"/>
        <end position="440"/>
    </location>
</feature>
<dbReference type="InterPro" id="IPR049552">
    <property type="entry name" value="PKS_DH_N"/>
</dbReference>
<evidence type="ECO:0000259" key="10">
    <source>
        <dbReference type="PROSITE" id="PS50075"/>
    </source>
</evidence>
<name>A0A9P4PMC8_9PLEO</name>
<dbReference type="InterPro" id="IPR013968">
    <property type="entry name" value="PKS_KR"/>
</dbReference>
<dbReference type="Pfam" id="PF16197">
    <property type="entry name" value="KAsynt_C_assoc"/>
    <property type="match status" value="1"/>
</dbReference>
<evidence type="ECO:0000256" key="9">
    <source>
        <dbReference type="SAM" id="MobiDB-lite"/>
    </source>
</evidence>
<protein>
    <submittedName>
        <fullName evidence="13">Polyketide synthase</fullName>
    </submittedName>
</protein>
<evidence type="ECO:0000259" key="12">
    <source>
        <dbReference type="PROSITE" id="PS52019"/>
    </source>
</evidence>
<dbReference type="Pfam" id="PF00109">
    <property type="entry name" value="ketoacyl-synt"/>
    <property type="match status" value="1"/>
</dbReference>
<dbReference type="Gene3D" id="3.90.180.10">
    <property type="entry name" value="Medium-chain alcohol dehydrogenases, catalytic domain"/>
    <property type="match status" value="1"/>
</dbReference>
<dbReference type="InterPro" id="IPR029063">
    <property type="entry name" value="SAM-dependent_MTases_sf"/>
</dbReference>
<dbReference type="Gene3D" id="3.40.47.10">
    <property type="match status" value="1"/>
</dbReference>
<accession>A0A9P4PMC8</accession>
<dbReference type="Pfam" id="PF08659">
    <property type="entry name" value="KR"/>
    <property type="match status" value="1"/>
</dbReference>
<dbReference type="SMART" id="SM00829">
    <property type="entry name" value="PKS_ER"/>
    <property type="match status" value="1"/>
</dbReference>
<dbReference type="Pfam" id="PF08242">
    <property type="entry name" value="Methyltransf_12"/>
    <property type="match status" value="1"/>
</dbReference>
<reference evidence="13" key="1">
    <citation type="journal article" date="2020" name="Stud. Mycol.">
        <title>101 Dothideomycetes genomes: a test case for predicting lifestyles and emergence of pathogens.</title>
        <authorList>
            <person name="Haridas S."/>
            <person name="Albert R."/>
            <person name="Binder M."/>
            <person name="Bloem J."/>
            <person name="Labutti K."/>
            <person name="Salamov A."/>
            <person name="Andreopoulos B."/>
            <person name="Baker S."/>
            <person name="Barry K."/>
            <person name="Bills G."/>
            <person name="Bluhm B."/>
            <person name="Cannon C."/>
            <person name="Castanera R."/>
            <person name="Culley D."/>
            <person name="Daum C."/>
            <person name="Ezra D."/>
            <person name="Gonzalez J."/>
            <person name="Henrissat B."/>
            <person name="Kuo A."/>
            <person name="Liang C."/>
            <person name="Lipzen A."/>
            <person name="Lutzoni F."/>
            <person name="Magnuson J."/>
            <person name="Mondo S."/>
            <person name="Nolan M."/>
            <person name="Ohm R."/>
            <person name="Pangilinan J."/>
            <person name="Park H.-J."/>
            <person name="Ramirez L."/>
            <person name="Alfaro M."/>
            <person name="Sun H."/>
            <person name="Tritt A."/>
            <person name="Yoshinaga Y."/>
            <person name="Zwiers L.-H."/>
            <person name="Turgeon B."/>
            <person name="Goodwin S."/>
            <person name="Spatafora J."/>
            <person name="Crous P."/>
            <person name="Grigoriev I."/>
        </authorList>
    </citation>
    <scope>NUCLEOTIDE SEQUENCE</scope>
    <source>
        <strain evidence="13">CBS 690.94</strain>
    </source>
</reference>
<evidence type="ECO:0000256" key="7">
    <source>
        <dbReference type="ARBA" id="ARBA00023315"/>
    </source>
</evidence>
<comment type="caution">
    <text evidence="13">The sequence shown here is derived from an EMBL/GenBank/DDBJ whole genome shotgun (WGS) entry which is preliminary data.</text>
</comment>
<dbReference type="Pfam" id="PF02801">
    <property type="entry name" value="Ketoacyl-synt_C"/>
    <property type="match status" value="1"/>
</dbReference>
<dbReference type="InterPro" id="IPR032821">
    <property type="entry name" value="PKS_assoc"/>
</dbReference>
<feature type="region of interest" description="Disordered" evidence="9">
    <location>
        <begin position="465"/>
        <end position="485"/>
    </location>
</feature>
<dbReference type="InterPro" id="IPR020841">
    <property type="entry name" value="PKS_Beta-ketoAc_synthase_dom"/>
</dbReference>
<feature type="domain" description="Carrier" evidence="10">
    <location>
        <begin position="2472"/>
        <end position="2550"/>
    </location>
</feature>
<dbReference type="OrthoDB" id="329835at2759"/>
<dbReference type="SUPFAM" id="SSF55048">
    <property type="entry name" value="Probable ACP-binding domain of malonyl-CoA ACP transacylase"/>
    <property type="match status" value="1"/>
</dbReference>
<dbReference type="PROSITE" id="PS52019">
    <property type="entry name" value="PKS_MFAS_DH"/>
    <property type="match status" value="1"/>
</dbReference>
<dbReference type="InterPro" id="IPR050091">
    <property type="entry name" value="PKS_NRPS_Biosynth_Enz"/>
</dbReference>
<dbReference type="SUPFAM" id="SSF50129">
    <property type="entry name" value="GroES-like"/>
    <property type="match status" value="1"/>
</dbReference>
<feature type="active site" description="Proton donor; for dehydratase activity" evidence="8">
    <location>
        <position position="1166"/>
    </location>
</feature>
<feature type="active site" description="Proton acceptor; for dehydratase activity" evidence="8">
    <location>
        <position position="980"/>
    </location>
</feature>
<dbReference type="GO" id="GO:0004315">
    <property type="term" value="F:3-oxoacyl-[acyl-carrier-protein] synthase activity"/>
    <property type="evidence" value="ECO:0007669"/>
    <property type="project" value="InterPro"/>
</dbReference>
<dbReference type="InterPro" id="IPR049551">
    <property type="entry name" value="PKS_DH_C"/>
</dbReference>
<keyword evidence="1" id="KW-0596">Phosphopantetheine</keyword>
<dbReference type="SUPFAM" id="SSF53901">
    <property type="entry name" value="Thiolase-like"/>
    <property type="match status" value="1"/>
</dbReference>
<dbReference type="GO" id="GO:0004312">
    <property type="term" value="F:fatty acid synthase activity"/>
    <property type="evidence" value="ECO:0007669"/>
    <property type="project" value="TreeGrafter"/>
</dbReference>
<dbReference type="SMART" id="SM00825">
    <property type="entry name" value="PKS_KS"/>
    <property type="match status" value="1"/>
</dbReference>
<dbReference type="Pfam" id="PF21089">
    <property type="entry name" value="PKS_DH_N"/>
    <property type="match status" value="1"/>
</dbReference>
<dbReference type="Gene3D" id="3.10.129.110">
    <property type="entry name" value="Polyketide synthase dehydratase"/>
    <property type="match status" value="1"/>
</dbReference>
<dbReference type="Pfam" id="PF00698">
    <property type="entry name" value="Acyl_transf_1"/>
    <property type="match status" value="1"/>
</dbReference>
<keyword evidence="2" id="KW-0597">Phosphoprotein</keyword>
<feature type="region of interest" description="N-terminal hotdog fold" evidence="8">
    <location>
        <begin position="948"/>
        <end position="1083"/>
    </location>
</feature>
<dbReference type="Pfam" id="PF14765">
    <property type="entry name" value="PS-DH"/>
    <property type="match status" value="1"/>
</dbReference>
<dbReference type="SMART" id="SM00826">
    <property type="entry name" value="PKS_DH"/>
    <property type="match status" value="1"/>
</dbReference>
<dbReference type="EMBL" id="MU001499">
    <property type="protein sequence ID" value="KAF2445451.1"/>
    <property type="molecule type" value="Genomic_DNA"/>
</dbReference>
<feature type="domain" description="PKS/mFAS DH" evidence="12">
    <location>
        <begin position="948"/>
        <end position="1254"/>
    </location>
</feature>
<evidence type="ECO:0000313" key="13">
    <source>
        <dbReference type="EMBL" id="KAF2445451.1"/>
    </source>
</evidence>
<evidence type="ECO:0000256" key="4">
    <source>
        <dbReference type="ARBA" id="ARBA00022857"/>
    </source>
</evidence>
<dbReference type="InterPro" id="IPR011032">
    <property type="entry name" value="GroES-like_sf"/>
</dbReference>
<proteinExistence type="predicted"/>
<evidence type="ECO:0000313" key="14">
    <source>
        <dbReference type="Proteomes" id="UP000799764"/>
    </source>
</evidence>
<dbReference type="CDD" id="cd05195">
    <property type="entry name" value="enoyl_red"/>
    <property type="match status" value="1"/>
</dbReference>
<evidence type="ECO:0000256" key="6">
    <source>
        <dbReference type="ARBA" id="ARBA00023268"/>
    </source>
</evidence>
<dbReference type="GO" id="GO:0044550">
    <property type="term" value="P:secondary metabolite biosynthetic process"/>
    <property type="evidence" value="ECO:0007669"/>
    <property type="project" value="TreeGrafter"/>
</dbReference>
<dbReference type="SUPFAM" id="SSF52151">
    <property type="entry name" value="FabD/lysophospholipase-like"/>
    <property type="match status" value="1"/>
</dbReference>
<dbReference type="Gene3D" id="3.40.50.150">
    <property type="entry name" value="Vaccinia Virus protein VP39"/>
    <property type="match status" value="1"/>
</dbReference>
<dbReference type="InterPro" id="IPR014043">
    <property type="entry name" value="Acyl_transferase_dom"/>
</dbReference>
<dbReference type="InterPro" id="IPR013149">
    <property type="entry name" value="ADH-like_C"/>
</dbReference>
<dbReference type="PANTHER" id="PTHR43775">
    <property type="entry name" value="FATTY ACID SYNTHASE"/>
    <property type="match status" value="1"/>
</dbReference>
<keyword evidence="7" id="KW-0012">Acyltransferase</keyword>
<dbReference type="SMART" id="SM00827">
    <property type="entry name" value="PKS_AT"/>
    <property type="match status" value="1"/>
</dbReference>
<dbReference type="InterPro" id="IPR020843">
    <property type="entry name" value="ER"/>
</dbReference>
<evidence type="ECO:0000256" key="8">
    <source>
        <dbReference type="PROSITE-ProRule" id="PRU01363"/>
    </source>
</evidence>
<dbReference type="Gene3D" id="3.40.366.10">
    <property type="entry name" value="Malonyl-Coenzyme A Acyl Carrier Protein, domain 2"/>
    <property type="match status" value="1"/>
</dbReference>
<dbReference type="GO" id="GO:0006633">
    <property type="term" value="P:fatty acid biosynthetic process"/>
    <property type="evidence" value="ECO:0007669"/>
    <property type="project" value="InterPro"/>
</dbReference>
<dbReference type="Pfam" id="PF00107">
    <property type="entry name" value="ADH_zinc_N"/>
    <property type="match status" value="1"/>
</dbReference>
<gene>
    <name evidence="13" type="ORF">P171DRAFT_484133</name>
</gene>
<dbReference type="InterPro" id="IPR014030">
    <property type="entry name" value="Ketoacyl_synth_N"/>
</dbReference>